<feature type="transmembrane region" description="Helical" evidence="1">
    <location>
        <begin position="52"/>
        <end position="73"/>
    </location>
</feature>
<evidence type="ECO:0000256" key="1">
    <source>
        <dbReference type="SAM" id="Phobius"/>
    </source>
</evidence>
<keyword evidence="3" id="KW-1185">Reference proteome</keyword>
<dbReference type="RefSeq" id="WP_132702831.1">
    <property type="nucleotide sequence ID" value="NZ_SMGI01000001.1"/>
</dbReference>
<feature type="transmembrane region" description="Helical" evidence="1">
    <location>
        <begin position="122"/>
        <end position="143"/>
    </location>
</feature>
<proteinExistence type="predicted"/>
<name>A0A4R1KWN3_9FLAO</name>
<dbReference type="Proteomes" id="UP000295714">
    <property type="component" value="Unassembled WGS sequence"/>
</dbReference>
<sequence length="267" mass="30446">MLKSKNKAILTFEDAKLYSTKSITGATFLGGPLVAGYLISENFKAFNETNKAKTSLITGIVATIFLFTAILIIPEDIMSKIPNSVIPLFYTGIIWFFVEWTQGDRLNTHKENNNTFYSGWRAAGFGFLSLIIIVVGLFGYFLLELNNPAYRTYDDKIAEFSKNETESLKFYDRIDSKGRLTLLQELDENVIPLWEENISIANEITKIEGLSTDLKSSSESLIKYSELRLEVFQLTRKAIDEDTNKYDYKLYDLNNQIEAVLKDLTEL</sequence>
<feature type="transmembrane region" description="Helical" evidence="1">
    <location>
        <begin position="85"/>
        <end position="102"/>
    </location>
</feature>
<comment type="caution">
    <text evidence="2">The sequence shown here is derived from an EMBL/GenBank/DDBJ whole genome shotgun (WGS) entry which is preliminary data.</text>
</comment>
<evidence type="ECO:0000313" key="3">
    <source>
        <dbReference type="Proteomes" id="UP000295714"/>
    </source>
</evidence>
<keyword evidence="1" id="KW-0472">Membrane</keyword>
<organism evidence="2 3">
    <name type="scientific">Winogradskyella wandonensis</name>
    <dbReference type="NCBI Taxonomy" id="1442586"/>
    <lineage>
        <taxon>Bacteria</taxon>
        <taxon>Pseudomonadati</taxon>
        <taxon>Bacteroidota</taxon>
        <taxon>Flavobacteriia</taxon>
        <taxon>Flavobacteriales</taxon>
        <taxon>Flavobacteriaceae</taxon>
        <taxon>Winogradskyella</taxon>
    </lineage>
</organism>
<dbReference type="AlphaFoldDB" id="A0A4R1KWN3"/>
<accession>A0A4R1KWN3</accession>
<keyword evidence="1" id="KW-1133">Transmembrane helix</keyword>
<gene>
    <name evidence="2" type="ORF">DFQ05_0289</name>
</gene>
<dbReference type="EMBL" id="SMGI01000001">
    <property type="protein sequence ID" value="TCK68779.1"/>
    <property type="molecule type" value="Genomic_DNA"/>
</dbReference>
<feature type="transmembrane region" description="Helical" evidence="1">
    <location>
        <begin position="21"/>
        <end position="40"/>
    </location>
</feature>
<reference evidence="2 3" key="1">
    <citation type="journal article" date="2015" name="Stand. Genomic Sci.">
        <title>Genomic Encyclopedia of Bacterial and Archaeal Type Strains, Phase III: the genomes of soil and plant-associated and newly described type strains.</title>
        <authorList>
            <person name="Whitman W.B."/>
            <person name="Woyke T."/>
            <person name="Klenk H.P."/>
            <person name="Zhou Y."/>
            <person name="Lilburn T.G."/>
            <person name="Beck B.J."/>
            <person name="De Vos P."/>
            <person name="Vandamme P."/>
            <person name="Eisen J.A."/>
            <person name="Garrity G."/>
            <person name="Hugenholtz P."/>
            <person name="Kyrpides N.C."/>
        </authorList>
    </citation>
    <scope>NUCLEOTIDE SEQUENCE [LARGE SCALE GENOMIC DNA]</scope>
    <source>
        <strain evidence="2 3">CECT 8445</strain>
    </source>
</reference>
<keyword evidence="1" id="KW-0812">Transmembrane</keyword>
<evidence type="ECO:0000313" key="2">
    <source>
        <dbReference type="EMBL" id="TCK68779.1"/>
    </source>
</evidence>
<protein>
    <submittedName>
        <fullName evidence="2">Uncharacterized protein</fullName>
    </submittedName>
</protein>
<dbReference type="OrthoDB" id="983172at2"/>